<feature type="region of interest" description="Disordered" evidence="1">
    <location>
        <begin position="21"/>
        <end position="41"/>
    </location>
</feature>
<evidence type="ECO:0000313" key="2">
    <source>
        <dbReference type="EMBL" id="ETO21008.1"/>
    </source>
</evidence>
<dbReference type="EMBL" id="ASPP01012021">
    <property type="protein sequence ID" value="ETO21008.1"/>
    <property type="molecule type" value="Genomic_DNA"/>
</dbReference>
<gene>
    <name evidence="2" type="ORF">RFI_16194</name>
</gene>
<sequence>MSLERALGIIDSLLEVLDEADKRQSHTKESCTKAECKKETTTAAPAKPFEYFTSLDDIEESQLVQITSDFALLQEKWKVAGLAENGKGEKKKGRETRKEMEEKKNKRGKGGGCLRKKKRKFKRKKKRSCQKKQLLFLRNSEHELKEFCDQIGKVVEIESSDDTLQIQWENYDTCWVPAFACGVAFELIILFRAPSGAKLTIPGTNNSWLNEGKAVGAEYDEEQKQTNEDEDERYLANSEDTAVIIGNTVRVTKDLALLEERWKSSDLGPHDKISAFLGAVGAIQEINEDNDSVRLQWKNEKSNWIPVQACLVCWLLHTSLTLH</sequence>
<feature type="region of interest" description="Disordered" evidence="1">
    <location>
        <begin position="85"/>
        <end position="116"/>
    </location>
</feature>
<protein>
    <submittedName>
        <fullName evidence="2">Uncharacterized protein</fullName>
    </submittedName>
</protein>
<keyword evidence="3" id="KW-1185">Reference proteome</keyword>
<name>X6N505_RETFI</name>
<evidence type="ECO:0000256" key="1">
    <source>
        <dbReference type="SAM" id="MobiDB-lite"/>
    </source>
</evidence>
<evidence type="ECO:0000313" key="3">
    <source>
        <dbReference type="Proteomes" id="UP000023152"/>
    </source>
</evidence>
<comment type="caution">
    <text evidence="2">The sequence shown here is derived from an EMBL/GenBank/DDBJ whole genome shotgun (WGS) entry which is preliminary data.</text>
</comment>
<proteinExistence type="predicted"/>
<feature type="compositionally biased region" description="Basic and acidic residues" evidence="1">
    <location>
        <begin position="21"/>
        <end position="40"/>
    </location>
</feature>
<dbReference type="Proteomes" id="UP000023152">
    <property type="component" value="Unassembled WGS sequence"/>
</dbReference>
<organism evidence="2 3">
    <name type="scientific">Reticulomyxa filosa</name>
    <dbReference type="NCBI Taxonomy" id="46433"/>
    <lineage>
        <taxon>Eukaryota</taxon>
        <taxon>Sar</taxon>
        <taxon>Rhizaria</taxon>
        <taxon>Retaria</taxon>
        <taxon>Foraminifera</taxon>
        <taxon>Monothalamids</taxon>
        <taxon>Reticulomyxidae</taxon>
        <taxon>Reticulomyxa</taxon>
    </lineage>
</organism>
<dbReference type="AlphaFoldDB" id="X6N505"/>
<reference evidence="2 3" key="1">
    <citation type="journal article" date="2013" name="Curr. Biol.">
        <title>The Genome of the Foraminiferan Reticulomyxa filosa.</title>
        <authorList>
            <person name="Glockner G."/>
            <person name="Hulsmann N."/>
            <person name="Schleicher M."/>
            <person name="Noegel A.A."/>
            <person name="Eichinger L."/>
            <person name="Gallinger C."/>
            <person name="Pawlowski J."/>
            <person name="Sierra R."/>
            <person name="Euteneuer U."/>
            <person name="Pillet L."/>
            <person name="Moustafa A."/>
            <person name="Platzer M."/>
            <person name="Groth M."/>
            <person name="Szafranski K."/>
            <person name="Schliwa M."/>
        </authorList>
    </citation>
    <scope>NUCLEOTIDE SEQUENCE [LARGE SCALE GENOMIC DNA]</scope>
</reference>
<feature type="compositionally biased region" description="Basic residues" evidence="1">
    <location>
        <begin position="105"/>
        <end position="116"/>
    </location>
</feature>
<accession>X6N505</accession>